<dbReference type="InterPro" id="IPR037136">
    <property type="entry name" value="RNA3'_phos_cyclase_dom_sf"/>
</dbReference>
<evidence type="ECO:0000313" key="10">
    <source>
        <dbReference type="Proteomes" id="UP000030700"/>
    </source>
</evidence>
<dbReference type="InterPro" id="IPR017770">
    <property type="entry name" value="RNA3'_term_phos_cyc_type_1"/>
</dbReference>
<comment type="catalytic activity">
    <reaction evidence="4 5">
        <text>a 3'-end 3'-phospho-ribonucleotide-RNA + ATP = a 3'-end 2',3'-cyclophospho-ribonucleotide-RNA + AMP + diphosphate</text>
        <dbReference type="Rhea" id="RHEA:23976"/>
        <dbReference type="Rhea" id="RHEA-COMP:10463"/>
        <dbReference type="Rhea" id="RHEA-COMP:10464"/>
        <dbReference type="ChEBI" id="CHEBI:30616"/>
        <dbReference type="ChEBI" id="CHEBI:33019"/>
        <dbReference type="ChEBI" id="CHEBI:83062"/>
        <dbReference type="ChEBI" id="CHEBI:83064"/>
        <dbReference type="ChEBI" id="CHEBI:456215"/>
        <dbReference type="EC" id="6.5.1.4"/>
    </reaction>
</comment>
<feature type="domain" description="RNA 3'-terminal phosphate cyclase" evidence="7">
    <location>
        <begin position="27"/>
        <end position="342"/>
    </location>
</feature>
<dbReference type="AlphaFoldDB" id="A0A081BQ44"/>
<dbReference type="InterPro" id="IPR000228">
    <property type="entry name" value="RNA3'_term_phos_cyc"/>
</dbReference>
<dbReference type="Gene3D" id="3.30.360.20">
    <property type="entry name" value="RNA 3'-terminal phosphate cyclase, insert domain"/>
    <property type="match status" value="1"/>
</dbReference>
<protein>
    <recommendedName>
        <fullName evidence="5 6">RNA 3'-terminal phosphate cyclase</fullName>
        <shortName evidence="5">RNA cyclase</shortName>
        <shortName evidence="5">RNA-3'-phosphate cyclase</shortName>
        <ecNumber evidence="5 6">6.5.1.4</ecNumber>
    </recommendedName>
</protein>
<dbReference type="HAMAP" id="MF_00200">
    <property type="entry name" value="RTC"/>
    <property type="match status" value="1"/>
</dbReference>
<proteinExistence type="inferred from homology"/>
<gene>
    <name evidence="5" type="primary">rtcA</name>
    <name evidence="9" type="ORF">U14_03761</name>
</gene>
<feature type="binding site" evidence="5">
    <location>
        <position position="118"/>
    </location>
    <ligand>
        <name>ATP</name>
        <dbReference type="ChEBI" id="CHEBI:30616"/>
    </ligand>
</feature>
<evidence type="ECO:0000256" key="4">
    <source>
        <dbReference type="ARBA" id="ARBA00024481"/>
    </source>
</evidence>
<reference evidence="9" key="1">
    <citation type="journal article" date="2015" name="PeerJ">
        <title>First genomic representation of candidate bacterial phylum KSB3 points to enhanced environmental sensing as a trigger of wastewater bulking.</title>
        <authorList>
            <person name="Sekiguchi Y."/>
            <person name="Ohashi A."/>
            <person name="Parks D.H."/>
            <person name="Yamauchi T."/>
            <person name="Tyson G.W."/>
            <person name="Hugenholtz P."/>
        </authorList>
    </citation>
    <scope>NUCLEOTIDE SEQUENCE [LARGE SCALE GENOMIC DNA]</scope>
</reference>
<dbReference type="PANTHER" id="PTHR11096:SF0">
    <property type="entry name" value="RNA 3'-TERMINAL PHOSPHATE CYCLASE"/>
    <property type="match status" value="1"/>
</dbReference>
<evidence type="ECO:0000256" key="1">
    <source>
        <dbReference type="ARBA" id="ARBA00009206"/>
    </source>
</evidence>
<sequence>MRLLRLLRLLRYKIVMRHDIEIDGSFGEGGGQILRTSLALSLVTGKPFRMERIRANRKRPGLARQHLTAVNAAAIISNADVSGNALESQTLTFAPQQVIPGDYHFAVGTAGNCTLVLQTVLPALLTIVGESRFVLEGGTHNPLAPSFDFLEAVFLPILGRMGANVSAKLDRPGFYPAGGGKMRVTITSSGTLKPLELLERGAIVSQSATALLSELPAHIGERELKIVKQRLGWPSRHLRLEEINNPVGPGNALTLTIVSEQITELFAGFGERGVRAETVAERVVNEAQAYLDANVPVGAHLADQLLIPFALAGGGRFRTLAPTLHTTTNIEILKHFLDIDAQVAQVAEKAWEITLHKQ</sequence>
<dbReference type="PIRSF" id="PIRSF005378">
    <property type="entry name" value="RNA3'_term_phos_cycl_euk"/>
    <property type="match status" value="1"/>
</dbReference>
<feature type="domain" description="RNA 3'-terminal phosphate cyclase insert" evidence="8">
    <location>
        <begin position="198"/>
        <end position="291"/>
    </location>
</feature>
<evidence type="ECO:0000259" key="8">
    <source>
        <dbReference type="Pfam" id="PF05189"/>
    </source>
</evidence>
<keyword evidence="2 5" id="KW-0436">Ligase</keyword>
<keyword evidence="5" id="KW-0963">Cytoplasm</keyword>
<dbReference type="InterPro" id="IPR013792">
    <property type="entry name" value="RNA3'P_cycl/enolpyr_Trfase_a/b"/>
</dbReference>
<dbReference type="STRING" id="1499966.U14_03761"/>
<evidence type="ECO:0000256" key="6">
    <source>
        <dbReference type="NCBIfam" id="TIGR03399"/>
    </source>
</evidence>
<feature type="binding site" evidence="5">
    <location>
        <begin position="300"/>
        <end position="304"/>
    </location>
    <ligand>
        <name>ATP</name>
        <dbReference type="ChEBI" id="CHEBI:30616"/>
    </ligand>
</feature>
<evidence type="ECO:0000256" key="3">
    <source>
        <dbReference type="ARBA" id="ARBA00022741"/>
    </source>
</evidence>
<dbReference type="GO" id="GO:0003963">
    <property type="term" value="F:RNA-3'-phosphate cyclase activity"/>
    <property type="evidence" value="ECO:0007669"/>
    <property type="project" value="UniProtKB-UniRule"/>
</dbReference>
<dbReference type="GO" id="GO:0006396">
    <property type="term" value="P:RNA processing"/>
    <property type="evidence" value="ECO:0007669"/>
    <property type="project" value="UniProtKB-UniRule"/>
</dbReference>
<keyword evidence="3 5" id="KW-0547">Nucleotide-binding</keyword>
<evidence type="ECO:0000256" key="5">
    <source>
        <dbReference type="HAMAP-Rule" id="MF_00200"/>
    </source>
</evidence>
<dbReference type="InterPro" id="IPR023797">
    <property type="entry name" value="RNA3'_phos_cyclase_dom"/>
</dbReference>
<dbReference type="GO" id="GO:0005737">
    <property type="term" value="C:cytoplasm"/>
    <property type="evidence" value="ECO:0007669"/>
    <property type="project" value="UniProtKB-SubCell"/>
</dbReference>
<dbReference type="SUPFAM" id="SSF55205">
    <property type="entry name" value="EPT/RTPC-like"/>
    <property type="match status" value="2"/>
</dbReference>
<evidence type="ECO:0000313" key="9">
    <source>
        <dbReference type="EMBL" id="GAK52510.1"/>
    </source>
</evidence>
<dbReference type="EMBL" id="DF820458">
    <property type="protein sequence ID" value="GAK52510.1"/>
    <property type="molecule type" value="Genomic_DNA"/>
</dbReference>
<evidence type="ECO:0000259" key="7">
    <source>
        <dbReference type="Pfam" id="PF01137"/>
    </source>
</evidence>
<dbReference type="GO" id="GO:0005524">
    <property type="term" value="F:ATP binding"/>
    <property type="evidence" value="ECO:0007669"/>
    <property type="project" value="UniProtKB-KW"/>
</dbReference>
<dbReference type="EC" id="6.5.1.4" evidence="5 6"/>
<dbReference type="Gene3D" id="3.65.10.20">
    <property type="entry name" value="RNA 3'-terminal phosphate cyclase domain"/>
    <property type="match status" value="1"/>
</dbReference>
<evidence type="ECO:0000256" key="2">
    <source>
        <dbReference type="ARBA" id="ARBA00022598"/>
    </source>
</evidence>
<organism evidence="9">
    <name type="scientific">Candidatus Moduliflexus flocculans</name>
    <dbReference type="NCBI Taxonomy" id="1499966"/>
    <lineage>
        <taxon>Bacteria</taxon>
        <taxon>Candidatus Moduliflexota</taxon>
        <taxon>Candidatus Moduliflexia</taxon>
        <taxon>Candidatus Moduliflexales</taxon>
        <taxon>Candidatus Moduliflexaceae</taxon>
    </lineage>
</organism>
<dbReference type="HOGENOM" id="CLU_027882_0_0_0"/>
<dbReference type="PANTHER" id="PTHR11096">
    <property type="entry name" value="RNA 3' TERMINAL PHOSPHATE CYCLASE"/>
    <property type="match status" value="1"/>
</dbReference>
<comment type="similarity">
    <text evidence="1 5">Belongs to the RNA 3'-terminal cyclase family. Type 1 subfamily.</text>
</comment>
<accession>A0A081BQ44</accession>
<dbReference type="NCBIfam" id="TIGR03399">
    <property type="entry name" value="RNA_3prim_cycl"/>
    <property type="match status" value="1"/>
</dbReference>
<dbReference type="InterPro" id="IPR013791">
    <property type="entry name" value="RNA3'-term_phos_cycl_insert"/>
</dbReference>
<dbReference type="InterPro" id="IPR036553">
    <property type="entry name" value="RPTC_insert"/>
</dbReference>
<dbReference type="NCBIfam" id="NF003246">
    <property type="entry name" value="PRK04204.1-2"/>
    <property type="match status" value="1"/>
</dbReference>
<keyword evidence="10" id="KW-1185">Reference proteome</keyword>
<name>A0A081BQ44_9BACT</name>
<dbReference type="Pfam" id="PF01137">
    <property type="entry name" value="RTC"/>
    <property type="match status" value="1"/>
</dbReference>
<comment type="function">
    <text evidence="5">Catalyzes the conversion of 3'-phosphate to a 2',3'-cyclic phosphodiester at the end of RNA. The mechanism of action of the enzyme occurs in 3 steps: (A) adenylation of the enzyme by ATP; (B) transfer of adenylate to an RNA-N3'P to produce RNA-N3'PP5'A; (C) and attack of the adjacent 2'-hydroxyl on the 3'-phosphorus in the diester linkage to produce the cyclic end product. The biological role of this enzyme is unknown but it is likely to function in some aspects of cellular RNA processing.</text>
</comment>
<keyword evidence="5" id="KW-0067">ATP-binding</keyword>
<dbReference type="Proteomes" id="UP000030700">
    <property type="component" value="Unassembled WGS sequence"/>
</dbReference>
<dbReference type="SUPFAM" id="SSF52913">
    <property type="entry name" value="RNA 3'-terminal phosphate cyclase, RPTC, insert domain"/>
    <property type="match status" value="1"/>
</dbReference>
<dbReference type="Pfam" id="PF05189">
    <property type="entry name" value="RTC_insert"/>
    <property type="match status" value="1"/>
</dbReference>
<comment type="subcellular location">
    <subcellularLocation>
        <location evidence="5">Cytoplasm</location>
    </subcellularLocation>
</comment>
<feature type="active site" description="Tele-AMP-histidine intermediate" evidence="5">
    <location>
        <position position="325"/>
    </location>
</feature>